<dbReference type="PANTHER" id="PTHR43071:SF1">
    <property type="entry name" value="2-AMINO-4-HYDROXY-6-HYDROXYMETHYLDIHYDROPTERIDINE PYROPHOSPHOKINASE"/>
    <property type="match status" value="1"/>
</dbReference>
<reference evidence="13" key="2">
    <citation type="submission" date="2020-01" db="EMBL/GenBank/DDBJ databases">
        <authorList>
            <person name="Campanaro S."/>
        </authorList>
    </citation>
    <scope>NUCLEOTIDE SEQUENCE</scope>
    <source>
        <strain evidence="13">AS06rmzACSIP_7</strain>
    </source>
</reference>
<evidence type="ECO:0000256" key="12">
    <source>
        <dbReference type="ARBA" id="ARBA00033413"/>
    </source>
</evidence>
<accession>A0A351U2G2</accession>
<dbReference type="NCBIfam" id="TIGR01498">
    <property type="entry name" value="folK"/>
    <property type="match status" value="1"/>
</dbReference>
<evidence type="ECO:0000256" key="7">
    <source>
        <dbReference type="ARBA" id="ARBA00022777"/>
    </source>
</evidence>
<reference evidence="13" key="1">
    <citation type="journal article" date="2020" name="Biotechnol. Biofuels">
        <title>New insights from the biogas microbiome by comprehensive genome-resolved metagenomics of nearly 1600 species originating from multiple anaerobic digesters.</title>
        <authorList>
            <person name="Campanaro S."/>
            <person name="Treu L."/>
            <person name="Rodriguez-R L.M."/>
            <person name="Kovalovszki A."/>
            <person name="Ziels R.M."/>
            <person name="Maus I."/>
            <person name="Zhu X."/>
            <person name="Kougias P.G."/>
            <person name="Basile A."/>
            <person name="Luo G."/>
            <person name="Schluter A."/>
            <person name="Konstantinidis K.T."/>
            <person name="Angelidaki I."/>
        </authorList>
    </citation>
    <scope>NUCLEOTIDE SEQUENCE</scope>
    <source>
        <strain evidence="13">AS06rmzACSIP_7</strain>
    </source>
</reference>
<dbReference type="GO" id="GO:0005524">
    <property type="term" value="F:ATP binding"/>
    <property type="evidence" value="ECO:0007669"/>
    <property type="project" value="UniProtKB-KW"/>
</dbReference>
<protein>
    <recommendedName>
        <fullName evidence="4">2-amino-4-hydroxy-6-hydroxymethyldihydropteridine pyrophosphokinase</fullName>
        <ecNumber evidence="3">2.7.6.3</ecNumber>
    </recommendedName>
    <alternativeName>
        <fullName evidence="11">6-hydroxymethyl-7,8-dihydropterin pyrophosphokinase</fullName>
    </alternativeName>
    <alternativeName>
        <fullName evidence="12">7,8-dihydro-6-hydroxymethylpterin-pyrophosphokinase</fullName>
    </alternativeName>
</protein>
<comment type="function">
    <text evidence="10">Catalyzes the transfer of pyrophosphate from adenosine triphosphate (ATP) to 6-hydroxymethyl-7,8-dihydropterin, an enzymatic step in folate biosynthesis pathway.</text>
</comment>
<dbReference type="AlphaFoldDB" id="A0A351U2G2"/>
<dbReference type="InterPro" id="IPR000550">
    <property type="entry name" value="Hppk"/>
</dbReference>
<evidence type="ECO:0000256" key="6">
    <source>
        <dbReference type="ARBA" id="ARBA00022741"/>
    </source>
</evidence>
<dbReference type="GO" id="GO:0046656">
    <property type="term" value="P:folic acid biosynthetic process"/>
    <property type="evidence" value="ECO:0007669"/>
    <property type="project" value="UniProtKB-KW"/>
</dbReference>
<dbReference type="GO" id="GO:0016301">
    <property type="term" value="F:kinase activity"/>
    <property type="evidence" value="ECO:0007669"/>
    <property type="project" value="UniProtKB-KW"/>
</dbReference>
<dbReference type="EC" id="2.7.6.3" evidence="3"/>
<keyword evidence="8" id="KW-0067">ATP-binding</keyword>
<evidence type="ECO:0000256" key="4">
    <source>
        <dbReference type="ARBA" id="ARBA00016218"/>
    </source>
</evidence>
<evidence type="ECO:0000256" key="5">
    <source>
        <dbReference type="ARBA" id="ARBA00022679"/>
    </source>
</evidence>
<evidence type="ECO:0000313" key="14">
    <source>
        <dbReference type="Proteomes" id="UP000777265"/>
    </source>
</evidence>
<dbReference type="Gene3D" id="3.30.70.560">
    <property type="entry name" value="7,8-Dihydro-6-hydroxymethylpterin-pyrophosphokinase HPPK"/>
    <property type="match status" value="1"/>
</dbReference>
<keyword evidence="5 13" id="KW-0808">Transferase</keyword>
<comment type="caution">
    <text evidence="13">The sequence shown here is derived from an EMBL/GenBank/DDBJ whole genome shotgun (WGS) entry which is preliminary data.</text>
</comment>
<dbReference type="Proteomes" id="UP000777265">
    <property type="component" value="Unassembled WGS sequence"/>
</dbReference>
<dbReference type="PROSITE" id="PS00794">
    <property type="entry name" value="HPPK"/>
    <property type="match status" value="1"/>
</dbReference>
<dbReference type="InterPro" id="IPR035907">
    <property type="entry name" value="Hppk_sf"/>
</dbReference>
<organism evidence="13 14">
    <name type="scientific">Syntrophorhabdus aromaticivorans</name>
    <dbReference type="NCBI Taxonomy" id="328301"/>
    <lineage>
        <taxon>Bacteria</taxon>
        <taxon>Pseudomonadati</taxon>
        <taxon>Thermodesulfobacteriota</taxon>
        <taxon>Syntrophorhabdia</taxon>
        <taxon>Syntrophorhabdales</taxon>
        <taxon>Syntrophorhabdaceae</taxon>
        <taxon>Syntrophorhabdus</taxon>
    </lineage>
</organism>
<dbReference type="EMBL" id="JAAYEE010000052">
    <property type="protein sequence ID" value="NLW34446.1"/>
    <property type="molecule type" value="Genomic_DNA"/>
</dbReference>
<evidence type="ECO:0000256" key="11">
    <source>
        <dbReference type="ARBA" id="ARBA00029766"/>
    </source>
</evidence>
<evidence type="ECO:0000256" key="10">
    <source>
        <dbReference type="ARBA" id="ARBA00029409"/>
    </source>
</evidence>
<evidence type="ECO:0000256" key="9">
    <source>
        <dbReference type="ARBA" id="ARBA00022909"/>
    </source>
</evidence>
<evidence type="ECO:0000256" key="1">
    <source>
        <dbReference type="ARBA" id="ARBA00005051"/>
    </source>
</evidence>
<dbReference type="PANTHER" id="PTHR43071">
    <property type="entry name" value="2-AMINO-4-HYDROXY-6-HYDROXYMETHYLDIHYDROPTERIDINE PYROPHOSPHOKINASE"/>
    <property type="match status" value="1"/>
</dbReference>
<dbReference type="STRING" id="909663.GCA_000512235_02158"/>
<name>A0A351U2G2_9BACT</name>
<evidence type="ECO:0000313" key="13">
    <source>
        <dbReference type="EMBL" id="NLW34446.1"/>
    </source>
</evidence>
<keyword evidence="9" id="KW-0289">Folate biosynthesis</keyword>
<proteinExistence type="inferred from homology"/>
<comment type="pathway">
    <text evidence="1">Cofactor biosynthesis; tetrahydrofolate biosynthesis; 2-amino-4-hydroxy-6-hydroxymethyl-7,8-dihydropteridine diphosphate from 7,8-dihydroneopterin triphosphate: step 4/4.</text>
</comment>
<sequence length="199" mass="22289">MKEKRRTAQTIIAADCTPSKAYVGIGSNMGNSRSHTAEAIQRIIKDKRVKLLAVSSLYLTSPVSRVTQNDFINCAISIVWDGLPHELLALLQGIENRMGRIRTVRHGPRTIDLDILLFGDLILSDPALKVPHQELHRRKFAVIPCLEIDPGLIHPVYGKPLRSFLAMISEKQKITKLERVGIDALASESHPASQWDLWE</sequence>
<evidence type="ECO:0000256" key="8">
    <source>
        <dbReference type="ARBA" id="ARBA00022840"/>
    </source>
</evidence>
<evidence type="ECO:0000256" key="2">
    <source>
        <dbReference type="ARBA" id="ARBA00005810"/>
    </source>
</evidence>
<evidence type="ECO:0000256" key="3">
    <source>
        <dbReference type="ARBA" id="ARBA00013253"/>
    </source>
</evidence>
<keyword evidence="7" id="KW-0418">Kinase</keyword>
<keyword evidence="6" id="KW-0547">Nucleotide-binding</keyword>
<dbReference type="Pfam" id="PF01288">
    <property type="entry name" value="HPPK"/>
    <property type="match status" value="1"/>
</dbReference>
<dbReference type="SUPFAM" id="SSF55083">
    <property type="entry name" value="6-hydroxymethyl-7,8-dihydropterin pyrophosphokinase, HPPK"/>
    <property type="match status" value="1"/>
</dbReference>
<comment type="similarity">
    <text evidence="2">Belongs to the HPPK family.</text>
</comment>
<gene>
    <name evidence="13" type="primary">folK</name>
    <name evidence="13" type="ORF">GXY80_03040</name>
</gene>
<dbReference type="CDD" id="cd00483">
    <property type="entry name" value="HPPK"/>
    <property type="match status" value="1"/>
</dbReference>
<dbReference type="GO" id="GO:0003848">
    <property type="term" value="F:2-amino-4-hydroxy-6-hydroxymethyldihydropteridine diphosphokinase activity"/>
    <property type="evidence" value="ECO:0007669"/>
    <property type="project" value="UniProtKB-EC"/>
</dbReference>